<dbReference type="AlphaFoldDB" id="A0A644YW10"/>
<keyword evidence="1" id="KW-0472">Membrane</keyword>
<name>A0A644YW10_9ZZZZ</name>
<dbReference type="InterPro" id="IPR012427">
    <property type="entry name" value="DUF1622"/>
</dbReference>
<dbReference type="EMBL" id="VSSQ01006465">
    <property type="protein sequence ID" value="MPM32790.1"/>
    <property type="molecule type" value="Genomic_DNA"/>
</dbReference>
<protein>
    <recommendedName>
        <fullName evidence="3">DUF1622 domain-containing protein</fullName>
    </recommendedName>
</protein>
<feature type="transmembrane region" description="Helical" evidence="1">
    <location>
        <begin position="12"/>
        <end position="34"/>
    </location>
</feature>
<comment type="caution">
    <text evidence="2">The sequence shown here is derived from an EMBL/GenBank/DDBJ whole genome shotgun (WGS) entry which is preliminary data.</text>
</comment>
<proteinExistence type="predicted"/>
<keyword evidence="1" id="KW-0812">Transmembrane</keyword>
<organism evidence="2">
    <name type="scientific">bioreactor metagenome</name>
    <dbReference type="NCBI Taxonomy" id="1076179"/>
    <lineage>
        <taxon>unclassified sequences</taxon>
        <taxon>metagenomes</taxon>
        <taxon>ecological metagenomes</taxon>
    </lineage>
</organism>
<evidence type="ECO:0008006" key="3">
    <source>
        <dbReference type="Google" id="ProtNLM"/>
    </source>
</evidence>
<accession>A0A644YW10</accession>
<feature type="transmembrane region" description="Helical" evidence="1">
    <location>
        <begin position="80"/>
        <end position="99"/>
    </location>
</feature>
<evidence type="ECO:0000256" key="1">
    <source>
        <dbReference type="SAM" id="Phobius"/>
    </source>
</evidence>
<dbReference type="PANTHER" id="PTHR38468">
    <property type="entry name" value="SLL0939 PROTEIN"/>
    <property type="match status" value="1"/>
</dbReference>
<sequence length="142" mass="16335">MLEHLISTLVPNIAHVLELIGVFIIVFSALIAFVKYALRFFNFSDETVKIEFSQALAMALEFKLGAEILKTLVIRTIDELIILASIVVLRAALTLIIHWEIESDSKRANHFKEMKFANKIKQVIEKNSHEDENHENHENHEN</sequence>
<reference evidence="2" key="1">
    <citation type="submission" date="2019-08" db="EMBL/GenBank/DDBJ databases">
        <authorList>
            <person name="Kucharzyk K."/>
            <person name="Murdoch R.W."/>
            <person name="Higgins S."/>
            <person name="Loffler F."/>
        </authorList>
    </citation>
    <scope>NUCLEOTIDE SEQUENCE</scope>
</reference>
<evidence type="ECO:0000313" key="2">
    <source>
        <dbReference type="EMBL" id="MPM32790.1"/>
    </source>
</evidence>
<gene>
    <name evidence="2" type="ORF">SDC9_79356</name>
</gene>
<keyword evidence="1" id="KW-1133">Transmembrane helix</keyword>
<dbReference type="Pfam" id="PF07784">
    <property type="entry name" value="DUF1622"/>
    <property type="match status" value="1"/>
</dbReference>
<dbReference type="PANTHER" id="PTHR38468:SF1">
    <property type="entry name" value="SLL0939 PROTEIN"/>
    <property type="match status" value="1"/>
</dbReference>